<dbReference type="Proteomes" id="UP000320231">
    <property type="component" value="Chromosome"/>
</dbReference>
<dbReference type="InterPro" id="IPR006176">
    <property type="entry name" value="3-OHacyl-CoA_DH_NAD-bd"/>
</dbReference>
<feature type="domain" description="3-hydroxyacyl-CoA dehydrogenase NAD binding" evidence="1">
    <location>
        <begin position="1"/>
        <end position="51"/>
    </location>
</feature>
<dbReference type="EMBL" id="AP019514">
    <property type="protein sequence ID" value="BBI60272.1"/>
    <property type="molecule type" value="Genomic_DNA"/>
</dbReference>
<evidence type="ECO:0000259" key="1">
    <source>
        <dbReference type="Pfam" id="PF02737"/>
    </source>
</evidence>
<name>A0A455U2L3_9GAMM</name>
<accession>A0A455U2L3</accession>
<dbReference type="GO" id="GO:0006631">
    <property type="term" value="P:fatty acid metabolic process"/>
    <property type="evidence" value="ECO:0007669"/>
    <property type="project" value="InterPro"/>
</dbReference>
<organism evidence="2 3">
    <name type="scientific">Vreelandella sulfidaeris</name>
    <dbReference type="NCBI Taxonomy" id="115553"/>
    <lineage>
        <taxon>Bacteria</taxon>
        <taxon>Pseudomonadati</taxon>
        <taxon>Pseudomonadota</taxon>
        <taxon>Gammaproteobacteria</taxon>
        <taxon>Oceanospirillales</taxon>
        <taxon>Halomonadaceae</taxon>
        <taxon>Vreelandella</taxon>
    </lineage>
</organism>
<dbReference type="SUPFAM" id="SSF51735">
    <property type="entry name" value="NAD(P)-binding Rossmann-fold domains"/>
    <property type="match status" value="1"/>
</dbReference>
<dbReference type="GO" id="GO:0070403">
    <property type="term" value="F:NAD+ binding"/>
    <property type="evidence" value="ECO:0007669"/>
    <property type="project" value="InterPro"/>
</dbReference>
<gene>
    <name evidence="2" type="ORF">HSBAA_15780</name>
</gene>
<dbReference type="InterPro" id="IPR036291">
    <property type="entry name" value="NAD(P)-bd_dom_sf"/>
</dbReference>
<dbReference type="AlphaFoldDB" id="A0A455U2L3"/>
<proteinExistence type="predicted"/>
<sequence length="66" mass="7279">MGQGIAQVVAVSGFQVHLYDVSEEQLGRAKANIDKGLGKLVAKEKISESDKRLRWSAFLARQHSIL</sequence>
<protein>
    <recommendedName>
        <fullName evidence="1">3-hydroxyacyl-CoA dehydrogenase NAD binding domain-containing protein</fullName>
    </recommendedName>
</protein>
<reference evidence="2 3" key="1">
    <citation type="journal article" date="2019" name="Microbiol. Resour. Announc.">
        <title>Complete Genome Sequence of Halomonas sulfidaeris Strain Esulfide1 Isolated from a Metal Sulfide Rock at a Depth of 2,200 Meters, Obtained Using Nanopore Sequencing.</title>
        <authorList>
            <person name="Saito M."/>
            <person name="Nishigata A."/>
            <person name="Galipon J."/>
            <person name="Arakawa K."/>
        </authorList>
    </citation>
    <scope>NUCLEOTIDE SEQUENCE [LARGE SCALE GENOMIC DNA]</scope>
    <source>
        <strain evidence="2 3">ATCC BAA-803</strain>
    </source>
</reference>
<dbReference type="KEGG" id="hsr:HSBAA_15780"/>
<dbReference type="Gene3D" id="3.40.50.720">
    <property type="entry name" value="NAD(P)-binding Rossmann-like Domain"/>
    <property type="match status" value="1"/>
</dbReference>
<evidence type="ECO:0000313" key="2">
    <source>
        <dbReference type="EMBL" id="BBI60272.1"/>
    </source>
</evidence>
<evidence type="ECO:0000313" key="3">
    <source>
        <dbReference type="Proteomes" id="UP000320231"/>
    </source>
</evidence>
<dbReference type="Pfam" id="PF02737">
    <property type="entry name" value="3HCDH_N"/>
    <property type="match status" value="1"/>
</dbReference>